<dbReference type="InterPro" id="IPR017946">
    <property type="entry name" value="PLC-like_Pdiesterase_TIM-brl"/>
</dbReference>
<evidence type="ECO:0000259" key="1">
    <source>
        <dbReference type="PROSITE" id="PS51704"/>
    </source>
</evidence>
<dbReference type="PANTHER" id="PTHR46211:SF1">
    <property type="entry name" value="GLYCEROPHOSPHODIESTER PHOSPHODIESTERASE, CYTOPLASMIC"/>
    <property type="match status" value="1"/>
</dbReference>
<reference evidence="2 3" key="1">
    <citation type="submission" date="2016-10" db="EMBL/GenBank/DDBJ databases">
        <authorList>
            <person name="de Groot N.N."/>
        </authorList>
    </citation>
    <scope>NUCLEOTIDE SEQUENCE [LARGE SCALE GENOMIC DNA]</scope>
    <source>
        <strain evidence="2 3">CGMCC 1.10267</strain>
    </source>
</reference>
<protein>
    <submittedName>
        <fullName evidence="2">Glycerophosphoryl diester phosphodiesterase</fullName>
    </submittedName>
</protein>
<proteinExistence type="predicted"/>
<dbReference type="RefSeq" id="WP_090597228.1">
    <property type="nucleotide sequence ID" value="NZ_FNCS01000008.1"/>
</dbReference>
<dbReference type="Pfam" id="PF03009">
    <property type="entry name" value="GDPD"/>
    <property type="match status" value="1"/>
</dbReference>
<feature type="domain" description="GP-PDE" evidence="1">
    <location>
        <begin position="7"/>
        <end position="251"/>
    </location>
</feature>
<dbReference type="SUPFAM" id="SSF51695">
    <property type="entry name" value="PLC-like phosphodiesterases"/>
    <property type="match status" value="1"/>
</dbReference>
<name>A0A1G7X4H7_9HYPH</name>
<dbReference type="STRING" id="440168.SAMN04487974_10899"/>
<gene>
    <name evidence="2" type="ORF">SAMN04487974_10899</name>
</gene>
<dbReference type="PANTHER" id="PTHR46211">
    <property type="entry name" value="GLYCEROPHOSPHORYL DIESTER PHOSPHODIESTERASE"/>
    <property type="match status" value="1"/>
</dbReference>
<organism evidence="2 3">
    <name type="scientific">Pelagibacterium luteolum</name>
    <dbReference type="NCBI Taxonomy" id="440168"/>
    <lineage>
        <taxon>Bacteria</taxon>
        <taxon>Pseudomonadati</taxon>
        <taxon>Pseudomonadota</taxon>
        <taxon>Alphaproteobacteria</taxon>
        <taxon>Hyphomicrobiales</taxon>
        <taxon>Devosiaceae</taxon>
        <taxon>Pelagibacterium</taxon>
    </lineage>
</organism>
<dbReference type="GO" id="GO:0006629">
    <property type="term" value="P:lipid metabolic process"/>
    <property type="evidence" value="ECO:0007669"/>
    <property type="project" value="InterPro"/>
</dbReference>
<dbReference type="PROSITE" id="PS51704">
    <property type="entry name" value="GP_PDE"/>
    <property type="match status" value="1"/>
</dbReference>
<dbReference type="Gene3D" id="3.20.20.190">
    <property type="entry name" value="Phosphatidylinositol (PI) phosphodiesterase"/>
    <property type="match status" value="1"/>
</dbReference>
<dbReference type="GO" id="GO:0008081">
    <property type="term" value="F:phosphoric diester hydrolase activity"/>
    <property type="evidence" value="ECO:0007669"/>
    <property type="project" value="InterPro"/>
</dbReference>
<dbReference type="AlphaFoldDB" id="A0A1G7X4H7"/>
<dbReference type="Proteomes" id="UP000199495">
    <property type="component" value="Unassembled WGS sequence"/>
</dbReference>
<dbReference type="OrthoDB" id="384721at2"/>
<evidence type="ECO:0000313" key="3">
    <source>
        <dbReference type="Proteomes" id="UP000199495"/>
    </source>
</evidence>
<accession>A0A1G7X4H7</accession>
<keyword evidence="3" id="KW-1185">Reference proteome</keyword>
<evidence type="ECO:0000313" key="2">
    <source>
        <dbReference type="EMBL" id="SDG79026.1"/>
    </source>
</evidence>
<dbReference type="EMBL" id="FNCS01000008">
    <property type="protein sequence ID" value="SDG79026.1"/>
    <property type="molecule type" value="Genomic_DNA"/>
</dbReference>
<sequence length="251" mass="27615">MTTVPFLRPIAHRGLHDKTSGVIENSASAFEAAIARGFGIECDLQLSADGEAVVFHDPVLDRLVGQTGAMRDVTAAEICAMPLLGSATHDCPQTFLAFLNQIAGRAPLVVELKHQADPEETQRLAARVAECIAGYNGDLVIKSFDPKMLIAVRKARYSGPLGIITYGYDRPDWYGDMPASQRFVLRHLLHYPVSRFTFISCERTALPLPAIRLFRALGQKVMSWTIKSPAEATNARHHADQIVFEGFDPDL</sequence>
<dbReference type="InterPro" id="IPR030395">
    <property type="entry name" value="GP_PDE_dom"/>
</dbReference>